<proteinExistence type="inferred from homology"/>
<evidence type="ECO:0000259" key="5">
    <source>
        <dbReference type="Pfam" id="PF07687"/>
    </source>
</evidence>
<dbReference type="CDD" id="cd05676">
    <property type="entry name" value="M20_dipept_like_CNDP"/>
    <property type="match status" value="1"/>
</dbReference>
<evidence type="ECO:0000313" key="6">
    <source>
        <dbReference type="EMBL" id="CEM42423.1"/>
    </source>
</evidence>
<evidence type="ECO:0000256" key="2">
    <source>
        <dbReference type="ARBA" id="ARBA00022670"/>
    </source>
</evidence>
<dbReference type="AlphaFoldDB" id="A0A0G4HED4"/>
<comment type="similarity">
    <text evidence="1">Belongs to the peptidase M20A family.</text>
</comment>
<dbReference type="Pfam" id="PF07687">
    <property type="entry name" value="M20_dimer"/>
    <property type="match status" value="1"/>
</dbReference>
<dbReference type="Gene3D" id="3.40.630.10">
    <property type="entry name" value="Zn peptidases"/>
    <property type="match status" value="1"/>
</dbReference>
<gene>
    <name evidence="6" type="ORF">Cvel_26737</name>
</gene>
<dbReference type="VEuPathDB" id="CryptoDB:Cvel_26737"/>
<dbReference type="Gene3D" id="3.30.70.360">
    <property type="match status" value="1"/>
</dbReference>
<dbReference type="InterPro" id="IPR002933">
    <property type="entry name" value="Peptidase_M20"/>
</dbReference>
<keyword evidence="2" id="KW-0645">Protease</keyword>
<dbReference type="GO" id="GO:0006508">
    <property type="term" value="P:proteolysis"/>
    <property type="evidence" value="ECO:0007669"/>
    <property type="project" value="UniProtKB-KW"/>
</dbReference>
<dbReference type="Pfam" id="PF01546">
    <property type="entry name" value="Peptidase_M20"/>
    <property type="match status" value="1"/>
</dbReference>
<dbReference type="InterPro" id="IPR001261">
    <property type="entry name" value="ArgE/DapE_CS"/>
</dbReference>
<dbReference type="EMBL" id="CDMZ01002448">
    <property type="protein sequence ID" value="CEM42423.1"/>
    <property type="molecule type" value="Genomic_DNA"/>
</dbReference>
<dbReference type="GO" id="GO:0046872">
    <property type="term" value="F:metal ion binding"/>
    <property type="evidence" value="ECO:0007669"/>
    <property type="project" value="UniProtKB-KW"/>
</dbReference>
<dbReference type="PhylomeDB" id="A0A0G4HED4"/>
<evidence type="ECO:0000256" key="1">
    <source>
        <dbReference type="ARBA" id="ARBA00006247"/>
    </source>
</evidence>
<keyword evidence="3" id="KW-0479">Metal-binding</keyword>
<evidence type="ECO:0000256" key="4">
    <source>
        <dbReference type="ARBA" id="ARBA00022801"/>
    </source>
</evidence>
<sequence length="473" mass="52224">MEEFTKAIDASSKKWIDTLAETVAIKSVSADPVCRPECIRMMEWAKTEILRLGGYADLHPIGDQTMPGGQVVPLPPILLGGFGKDPKKKTVCVYGHLDVQPAEKEDGWDTDPWNLTEVDGKLYGRGSTDDKAPVLAWLWVVEVYQQLGRELPVNVKICLEGMEESGSEGLDEFLFKNTEWFKDVDFTCISDNYWLGPRKPCVTYGLRGMAYFVVTVKCAKKDLHSGVFGGSVHEAMHDMCKLLASLNKDDGSIAVPGVMDTVRPFPAEEQKLYESIDFDPEEFRTECGAPNALRFPDKKGVLSHWWRFPSLSVHGIEGAWSGAGGKTVIPKEVKGKFSIRLVPDQKPEEQEKHVKAHLESVFKNLKSPNTMTVEMINGAPAWLSDPSDPNYMAARRAIEKVFGVAPDLTREGGSIPVTNTFQEVTKKSVMLLPIGGSDDGAHSQNEKINRENYINGAKVLGMYLEEIAAAGSA</sequence>
<dbReference type="PANTHER" id="PTHR43270:SF4">
    <property type="entry name" value="CARNOSINE DIPEPTIDASE 2, ISOFORM A"/>
    <property type="match status" value="1"/>
</dbReference>
<dbReference type="SUPFAM" id="SSF53187">
    <property type="entry name" value="Zn-dependent exopeptidases"/>
    <property type="match status" value="1"/>
</dbReference>
<protein>
    <recommendedName>
        <fullName evidence="5">Peptidase M20 dimerisation domain-containing protein</fullName>
    </recommendedName>
</protein>
<keyword evidence="4" id="KW-0378">Hydrolase</keyword>
<feature type="domain" description="Peptidase M20 dimerisation" evidence="5">
    <location>
        <begin position="204"/>
        <end position="364"/>
    </location>
</feature>
<dbReference type="GO" id="GO:0008233">
    <property type="term" value="F:peptidase activity"/>
    <property type="evidence" value="ECO:0007669"/>
    <property type="project" value="UniProtKB-KW"/>
</dbReference>
<reference evidence="6" key="1">
    <citation type="submission" date="2014-11" db="EMBL/GenBank/DDBJ databases">
        <authorList>
            <person name="Otto D Thomas"/>
            <person name="Naeem Raeece"/>
        </authorList>
    </citation>
    <scope>NUCLEOTIDE SEQUENCE</scope>
</reference>
<dbReference type="PANTHER" id="PTHR43270">
    <property type="entry name" value="BETA-ALA-HIS DIPEPTIDASE"/>
    <property type="match status" value="1"/>
</dbReference>
<dbReference type="InterPro" id="IPR051458">
    <property type="entry name" value="Cyt/Met_Dipeptidase"/>
</dbReference>
<organism evidence="6">
    <name type="scientific">Chromera velia CCMP2878</name>
    <dbReference type="NCBI Taxonomy" id="1169474"/>
    <lineage>
        <taxon>Eukaryota</taxon>
        <taxon>Sar</taxon>
        <taxon>Alveolata</taxon>
        <taxon>Colpodellida</taxon>
        <taxon>Chromeraceae</taxon>
        <taxon>Chromera</taxon>
    </lineage>
</organism>
<dbReference type="PROSITE" id="PS00759">
    <property type="entry name" value="ARGE_DAPE_CPG2_2"/>
    <property type="match status" value="1"/>
</dbReference>
<dbReference type="InterPro" id="IPR011650">
    <property type="entry name" value="Peptidase_M20_dimer"/>
</dbReference>
<evidence type="ECO:0000256" key="3">
    <source>
        <dbReference type="ARBA" id="ARBA00022723"/>
    </source>
</evidence>
<accession>A0A0G4HED4</accession>
<name>A0A0G4HED4_9ALVE</name>